<keyword evidence="5 12" id="KW-0874">Quinone</keyword>
<dbReference type="NCBIfam" id="TIGR01957">
    <property type="entry name" value="nuoB_fam"/>
    <property type="match status" value="1"/>
</dbReference>
<evidence type="ECO:0000256" key="11">
    <source>
        <dbReference type="ARBA" id="ARBA00023136"/>
    </source>
</evidence>
<dbReference type="OrthoDB" id="9786737at2"/>
<dbReference type="GO" id="GO:0048038">
    <property type="term" value="F:quinone binding"/>
    <property type="evidence" value="ECO:0007669"/>
    <property type="project" value="UniProtKB-KW"/>
</dbReference>
<keyword evidence="4 12" id="KW-0004">4Fe-4S</keyword>
<evidence type="ECO:0000256" key="10">
    <source>
        <dbReference type="ARBA" id="ARBA00023027"/>
    </source>
</evidence>
<dbReference type="InterPro" id="IPR006138">
    <property type="entry name" value="NADH_UQ_OxRdtase_20Kd_su"/>
</dbReference>
<keyword evidence="2 12" id="KW-0813">Transport</keyword>
<evidence type="ECO:0000256" key="12">
    <source>
        <dbReference type="HAMAP-Rule" id="MF_01356"/>
    </source>
</evidence>
<evidence type="ECO:0000259" key="14">
    <source>
        <dbReference type="Pfam" id="PF01058"/>
    </source>
</evidence>
<dbReference type="Proteomes" id="UP000437709">
    <property type="component" value="Unassembled WGS sequence"/>
</dbReference>
<evidence type="ECO:0000256" key="7">
    <source>
        <dbReference type="ARBA" id="ARBA00022967"/>
    </source>
</evidence>
<dbReference type="Pfam" id="PF01058">
    <property type="entry name" value="Oxidored_q6"/>
    <property type="match status" value="1"/>
</dbReference>
<dbReference type="GO" id="GO:0015990">
    <property type="term" value="P:electron transport coupled proton transport"/>
    <property type="evidence" value="ECO:0007669"/>
    <property type="project" value="TreeGrafter"/>
</dbReference>
<keyword evidence="11 12" id="KW-0472">Membrane</keyword>
<feature type="binding site" evidence="12">
    <location>
        <position position="37"/>
    </location>
    <ligand>
        <name>[4Fe-4S] cluster</name>
        <dbReference type="ChEBI" id="CHEBI:49883"/>
    </ligand>
</feature>
<dbReference type="PROSITE" id="PS01150">
    <property type="entry name" value="COMPLEX1_20K"/>
    <property type="match status" value="1"/>
</dbReference>
<reference evidence="15 16" key="1">
    <citation type="submission" date="2019-10" db="EMBL/GenBank/DDBJ databases">
        <title>Georgenia wutianyii sp. nov. and Georgenia yuyongxinii sp. nov. isolated from plateau pika (Ochotona curzoniae) in the Qinghai-Tibet plateau of China.</title>
        <authorList>
            <person name="Tian Z."/>
        </authorList>
    </citation>
    <scope>NUCLEOTIDE SEQUENCE [LARGE SCALE GENOMIC DNA]</scope>
    <source>
        <strain evidence="15 16">JCM 19765</strain>
    </source>
</reference>
<keyword evidence="7 12" id="KW-1278">Translocase</keyword>
<dbReference type="GO" id="GO:0051539">
    <property type="term" value="F:4 iron, 4 sulfur cluster binding"/>
    <property type="evidence" value="ECO:0007669"/>
    <property type="project" value="UniProtKB-KW"/>
</dbReference>
<dbReference type="InterPro" id="IPR006137">
    <property type="entry name" value="NADH_UbQ_OxRdtase-like_20kDa"/>
</dbReference>
<accession>A0A6N7EL08</accession>
<evidence type="ECO:0000256" key="1">
    <source>
        <dbReference type="ARBA" id="ARBA00009173"/>
    </source>
</evidence>
<evidence type="ECO:0000256" key="3">
    <source>
        <dbReference type="ARBA" id="ARBA00022475"/>
    </source>
</evidence>
<evidence type="ECO:0000256" key="5">
    <source>
        <dbReference type="ARBA" id="ARBA00022719"/>
    </source>
</evidence>
<dbReference type="PANTHER" id="PTHR11995:SF14">
    <property type="entry name" value="NADH DEHYDROGENASE [UBIQUINONE] IRON-SULFUR PROTEIN 7, MITOCHONDRIAL"/>
    <property type="match status" value="1"/>
</dbReference>
<name>A0A6N7EL08_9MICO</name>
<protein>
    <recommendedName>
        <fullName evidence="12">NADH-quinone oxidoreductase subunit B</fullName>
        <ecNumber evidence="12">7.1.1.-</ecNumber>
    </recommendedName>
    <alternativeName>
        <fullName evidence="12">NADH dehydrogenase I subunit B</fullName>
    </alternativeName>
    <alternativeName>
        <fullName evidence="12">NDH-1 subunit B</fullName>
    </alternativeName>
</protein>
<dbReference type="GO" id="GO:0050136">
    <property type="term" value="F:NADH dehydrogenase (quinone) (non-electrogenic) activity"/>
    <property type="evidence" value="ECO:0007669"/>
    <property type="project" value="UniProtKB-UniRule"/>
</dbReference>
<dbReference type="SUPFAM" id="SSF56770">
    <property type="entry name" value="HydA/Nqo6-like"/>
    <property type="match status" value="1"/>
</dbReference>
<evidence type="ECO:0000256" key="2">
    <source>
        <dbReference type="ARBA" id="ARBA00022448"/>
    </source>
</evidence>
<dbReference type="EMBL" id="WHPC01000115">
    <property type="protein sequence ID" value="MPV38829.1"/>
    <property type="molecule type" value="Genomic_DNA"/>
</dbReference>
<comment type="similarity">
    <text evidence="1 12 13">Belongs to the complex I 20 kDa subunit family.</text>
</comment>
<keyword evidence="8 12" id="KW-0408">Iron</keyword>
<dbReference type="GO" id="GO:0008137">
    <property type="term" value="F:NADH dehydrogenase (ubiquinone) activity"/>
    <property type="evidence" value="ECO:0007669"/>
    <property type="project" value="InterPro"/>
</dbReference>
<dbReference type="FunFam" id="3.40.50.12280:FF:000004">
    <property type="entry name" value="NADH-quinone oxidoreductase subunit B"/>
    <property type="match status" value="1"/>
</dbReference>
<evidence type="ECO:0000313" key="16">
    <source>
        <dbReference type="Proteomes" id="UP000437709"/>
    </source>
</evidence>
<comment type="caution">
    <text evidence="15">The sequence shown here is derived from an EMBL/GenBank/DDBJ whole genome shotgun (WGS) entry which is preliminary data.</text>
</comment>
<evidence type="ECO:0000256" key="13">
    <source>
        <dbReference type="RuleBase" id="RU004464"/>
    </source>
</evidence>
<feature type="domain" description="NADH:ubiquinone oxidoreductase-like 20kDa subunit" evidence="14">
    <location>
        <begin position="37"/>
        <end position="146"/>
    </location>
</feature>
<gene>
    <name evidence="12" type="primary">nuoB</name>
    <name evidence="15" type="ORF">GB881_17605</name>
</gene>
<keyword evidence="10 12" id="KW-0520">NAD</keyword>
<comment type="subcellular location">
    <subcellularLocation>
        <location evidence="12">Cell membrane</location>
        <topology evidence="12">Peripheral membrane protein</topology>
        <orientation evidence="12">Cytoplasmic side</orientation>
    </subcellularLocation>
</comment>
<feature type="binding site" evidence="12">
    <location>
        <position position="132"/>
    </location>
    <ligand>
        <name>[4Fe-4S] cluster</name>
        <dbReference type="ChEBI" id="CHEBI:49883"/>
    </ligand>
</feature>
<dbReference type="PANTHER" id="PTHR11995">
    <property type="entry name" value="NADH DEHYDROGENASE"/>
    <property type="match status" value="1"/>
</dbReference>
<comment type="subunit">
    <text evidence="12">NDH-1 is composed of 14 different subunits. Subunits NuoB, C, D, E, F, and G constitute the peripheral sector of the complex.</text>
</comment>
<dbReference type="EC" id="7.1.1.-" evidence="12"/>
<dbReference type="NCBIfam" id="NF005012">
    <property type="entry name" value="PRK06411.1"/>
    <property type="match status" value="1"/>
</dbReference>
<evidence type="ECO:0000256" key="9">
    <source>
        <dbReference type="ARBA" id="ARBA00023014"/>
    </source>
</evidence>
<keyword evidence="3 12" id="KW-1003">Cell membrane</keyword>
<dbReference type="Gene3D" id="3.40.50.12280">
    <property type="match status" value="1"/>
</dbReference>
<dbReference type="AlphaFoldDB" id="A0A6N7EL08"/>
<keyword evidence="6 12" id="KW-0479">Metal-binding</keyword>
<keyword evidence="9 12" id="KW-0411">Iron-sulfur</keyword>
<feature type="binding site" evidence="12">
    <location>
        <position position="38"/>
    </location>
    <ligand>
        <name>[4Fe-4S] cluster</name>
        <dbReference type="ChEBI" id="CHEBI:49883"/>
    </ligand>
</feature>
<proteinExistence type="inferred from homology"/>
<dbReference type="RefSeq" id="WP_152194637.1">
    <property type="nucleotide sequence ID" value="NZ_VUKD01000002.1"/>
</dbReference>
<evidence type="ECO:0000256" key="8">
    <source>
        <dbReference type="ARBA" id="ARBA00023004"/>
    </source>
</evidence>
<sequence>MGIEEKAPAGFMLGSVEKIVGLARKSSVWPVTMGLACCAIEMMAVGTPRFDISRFGMEVFRASPRHADLMIVSGRVSQKMAPVVRNVYDQMPEPKWVISMGVCASSGGMFNNYAIVQGVDHIVPVDIYLPGCPPRPEMLLNSILALHEQIRNSPLGVNREEAARKAEEAALAATPTHQMKGLLA</sequence>
<dbReference type="GO" id="GO:0005506">
    <property type="term" value="F:iron ion binding"/>
    <property type="evidence" value="ECO:0007669"/>
    <property type="project" value="UniProtKB-UniRule"/>
</dbReference>
<comment type="cofactor">
    <cofactor evidence="12">
        <name>[4Fe-4S] cluster</name>
        <dbReference type="ChEBI" id="CHEBI:49883"/>
    </cofactor>
    <text evidence="12">Binds 1 [4Fe-4S] cluster.</text>
</comment>
<feature type="binding site" evidence="12">
    <location>
        <position position="103"/>
    </location>
    <ligand>
        <name>[4Fe-4S] cluster</name>
        <dbReference type="ChEBI" id="CHEBI:49883"/>
    </ligand>
</feature>
<comment type="catalytic activity">
    <reaction evidence="12">
        <text>a quinone + NADH + 5 H(+)(in) = a quinol + NAD(+) + 4 H(+)(out)</text>
        <dbReference type="Rhea" id="RHEA:57888"/>
        <dbReference type="ChEBI" id="CHEBI:15378"/>
        <dbReference type="ChEBI" id="CHEBI:24646"/>
        <dbReference type="ChEBI" id="CHEBI:57540"/>
        <dbReference type="ChEBI" id="CHEBI:57945"/>
        <dbReference type="ChEBI" id="CHEBI:132124"/>
    </reaction>
</comment>
<evidence type="ECO:0000313" key="15">
    <source>
        <dbReference type="EMBL" id="MPV38829.1"/>
    </source>
</evidence>
<dbReference type="GO" id="GO:0045271">
    <property type="term" value="C:respiratory chain complex I"/>
    <property type="evidence" value="ECO:0007669"/>
    <property type="project" value="TreeGrafter"/>
</dbReference>
<dbReference type="HAMAP" id="MF_01356">
    <property type="entry name" value="NDH1_NuoB"/>
    <property type="match status" value="1"/>
</dbReference>
<organism evidence="15 16">
    <name type="scientific">Georgenia subflava</name>
    <dbReference type="NCBI Taxonomy" id="1622177"/>
    <lineage>
        <taxon>Bacteria</taxon>
        <taxon>Bacillati</taxon>
        <taxon>Actinomycetota</taxon>
        <taxon>Actinomycetes</taxon>
        <taxon>Micrococcales</taxon>
        <taxon>Bogoriellaceae</taxon>
        <taxon>Georgenia</taxon>
    </lineage>
</organism>
<evidence type="ECO:0000256" key="4">
    <source>
        <dbReference type="ARBA" id="ARBA00022485"/>
    </source>
</evidence>
<dbReference type="GO" id="GO:0005886">
    <property type="term" value="C:plasma membrane"/>
    <property type="evidence" value="ECO:0007669"/>
    <property type="project" value="UniProtKB-SubCell"/>
</dbReference>
<comment type="function">
    <text evidence="12">NDH-1 shuttles electrons from NADH, via FMN and iron-sulfur (Fe-S) centers, to quinones in the respiratory chain. The immediate electron acceptor for the enzyme in this species is believed to be a menaquinone. Couples the redox reaction to proton translocation (for every two electrons transferred, four hydrogen ions are translocated across the cytoplasmic membrane), and thus conserves the redox energy in a proton gradient.</text>
</comment>
<keyword evidence="16" id="KW-1185">Reference proteome</keyword>
<evidence type="ECO:0000256" key="6">
    <source>
        <dbReference type="ARBA" id="ARBA00022723"/>
    </source>
</evidence>
<dbReference type="GO" id="GO:0009060">
    <property type="term" value="P:aerobic respiration"/>
    <property type="evidence" value="ECO:0007669"/>
    <property type="project" value="TreeGrafter"/>
</dbReference>